<accession>A0A1G4BHR7</accession>
<evidence type="ECO:0000313" key="3">
    <source>
        <dbReference type="Proteomes" id="UP000176998"/>
    </source>
</evidence>
<name>A0A1G4BHR7_9PEZI</name>
<reference evidence="2 3" key="1">
    <citation type="submission" date="2016-09" db="EMBL/GenBank/DDBJ databases">
        <authorList>
            <person name="Capua I."/>
            <person name="De Benedictis P."/>
            <person name="Joannis T."/>
            <person name="Lombin L.H."/>
            <person name="Cattoli G."/>
        </authorList>
    </citation>
    <scope>NUCLEOTIDE SEQUENCE [LARGE SCALE GENOMIC DNA]</scope>
    <source>
        <strain evidence="2 3">IMI 309357</strain>
    </source>
</reference>
<organism evidence="2 3">
    <name type="scientific">Colletotrichum orchidophilum</name>
    <dbReference type="NCBI Taxonomy" id="1209926"/>
    <lineage>
        <taxon>Eukaryota</taxon>
        <taxon>Fungi</taxon>
        <taxon>Dikarya</taxon>
        <taxon>Ascomycota</taxon>
        <taxon>Pezizomycotina</taxon>
        <taxon>Sordariomycetes</taxon>
        <taxon>Hypocreomycetidae</taxon>
        <taxon>Glomerellales</taxon>
        <taxon>Glomerellaceae</taxon>
        <taxon>Colletotrichum</taxon>
    </lineage>
</organism>
<proteinExistence type="predicted"/>
<dbReference type="EMBL" id="MJBS01000022">
    <property type="protein sequence ID" value="OHF01050.1"/>
    <property type="molecule type" value="Genomic_DNA"/>
</dbReference>
<keyword evidence="1" id="KW-1133">Transmembrane helix</keyword>
<gene>
    <name evidence="2" type="ORF">CORC01_03617</name>
</gene>
<evidence type="ECO:0000313" key="2">
    <source>
        <dbReference type="EMBL" id="OHF01050.1"/>
    </source>
</evidence>
<evidence type="ECO:0000256" key="1">
    <source>
        <dbReference type="SAM" id="Phobius"/>
    </source>
</evidence>
<dbReference type="RefSeq" id="XP_022478192.1">
    <property type="nucleotide sequence ID" value="XM_022615266.1"/>
</dbReference>
<keyword evidence="1" id="KW-0812">Transmembrane</keyword>
<dbReference type="GeneID" id="34556776"/>
<dbReference type="AlphaFoldDB" id="A0A1G4BHR7"/>
<keyword evidence="1" id="KW-0472">Membrane</keyword>
<protein>
    <submittedName>
        <fullName evidence="2">Uncharacterized protein</fullName>
    </submittedName>
</protein>
<feature type="transmembrane region" description="Helical" evidence="1">
    <location>
        <begin position="44"/>
        <end position="63"/>
    </location>
</feature>
<sequence length="70" mass="8055">QVRLRHYILHVEPAHARSTASLSACFPSRTGSCIQITSDMAGPFFSFSFFFLLFLFFSLRQICNQASHRR</sequence>
<feature type="non-terminal residue" evidence="2">
    <location>
        <position position="1"/>
    </location>
</feature>
<dbReference type="Proteomes" id="UP000176998">
    <property type="component" value="Unassembled WGS sequence"/>
</dbReference>
<keyword evidence="3" id="KW-1185">Reference proteome</keyword>
<comment type="caution">
    <text evidence="2">The sequence shown here is derived from an EMBL/GenBank/DDBJ whole genome shotgun (WGS) entry which is preliminary data.</text>
</comment>